<keyword evidence="1" id="KW-1133">Transmembrane helix</keyword>
<gene>
    <name evidence="2" type="ORF">VCR4J5_780070</name>
</gene>
<keyword evidence="3" id="KW-1185">Reference proteome</keyword>
<sequence>MKNSIVLIILLIIAILVVFPLFIRIYVEYIPGEMIGSIDGWLGFLGGVSGGLMAFFSAYWIFFNDQKQRNKTWLYIQSEDTNESRLLQVRSSLIFEDDSKNTDFDVVRRMFVNKGMYPVAIIKFTNVSNNFAKNVSISISNKLNSHVSPNIHHQGQSGLITNDFVVDLPIQSSSCFIFHISPELIPSNDTVEFVVTSYNLQNEASVQNIILKINRATGAWDIIN</sequence>
<dbReference type="Proteomes" id="UP000049077">
    <property type="component" value="Unassembled WGS sequence"/>
</dbReference>
<feature type="transmembrane region" description="Helical" evidence="1">
    <location>
        <begin position="41"/>
        <end position="62"/>
    </location>
</feature>
<evidence type="ECO:0000313" key="2">
    <source>
        <dbReference type="EMBL" id="CDT66647.1"/>
    </source>
</evidence>
<proteinExistence type="predicted"/>
<name>A0ABM9QZR5_9VIBR</name>
<accession>A0ABM9QZR5</accession>
<comment type="caution">
    <text evidence="2">The sequence shown here is derived from an EMBL/GenBank/DDBJ whole genome shotgun (WGS) entry which is preliminary data.</text>
</comment>
<dbReference type="EMBL" id="CCJX01000166">
    <property type="protein sequence ID" value="CDT66647.1"/>
    <property type="molecule type" value="Genomic_DNA"/>
</dbReference>
<protein>
    <submittedName>
        <fullName evidence="2">Uncharacterized protein</fullName>
    </submittedName>
</protein>
<evidence type="ECO:0000256" key="1">
    <source>
        <dbReference type="SAM" id="Phobius"/>
    </source>
</evidence>
<organism evidence="2 3">
    <name type="scientific">Vibrio crassostreae</name>
    <dbReference type="NCBI Taxonomy" id="246167"/>
    <lineage>
        <taxon>Bacteria</taxon>
        <taxon>Pseudomonadati</taxon>
        <taxon>Pseudomonadota</taxon>
        <taxon>Gammaproteobacteria</taxon>
        <taxon>Vibrionales</taxon>
        <taxon>Vibrionaceae</taxon>
        <taxon>Vibrio</taxon>
    </lineage>
</organism>
<keyword evidence="1" id="KW-0472">Membrane</keyword>
<dbReference type="RefSeq" id="WP_048660351.1">
    <property type="nucleotide sequence ID" value="NZ_CAWMAN010000062.1"/>
</dbReference>
<keyword evidence="1" id="KW-0812">Transmembrane</keyword>
<feature type="transmembrane region" description="Helical" evidence="1">
    <location>
        <begin position="5"/>
        <end position="26"/>
    </location>
</feature>
<evidence type="ECO:0000313" key="3">
    <source>
        <dbReference type="Proteomes" id="UP000049077"/>
    </source>
</evidence>
<reference evidence="2 3" key="1">
    <citation type="submission" date="2014-06" db="EMBL/GenBank/DDBJ databases">
        <authorList>
            <person name="Le Roux F."/>
        </authorList>
    </citation>
    <scope>NUCLEOTIDE SEQUENCE [LARGE SCALE GENOMIC DNA]</scope>
    <source>
        <strain evidence="2 3">J5-4</strain>
    </source>
</reference>